<evidence type="ECO:0000313" key="14">
    <source>
        <dbReference type="EMBL" id="PSC06660.1"/>
    </source>
</evidence>
<comment type="subcellular location">
    <subcellularLocation>
        <location evidence="1">Cell membrane</location>
        <topology evidence="1">Multi-pass membrane protein</topology>
    </subcellularLocation>
</comment>
<feature type="transmembrane region" description="Helical" evidence="13">
    <location>
        <begin position="437"/>
        <end position="457"/>
    </location>
</feature>
<evidence type="ECO:0000256" key="12">
    <source>
        <dbReference type="ARBA" id="ARBA00033708"/>
    </source>
</evidence>
<feature type="transmembrane region" description="Helical" evidence="13">
    <location>
        <begin position="50"/>
        <end position="72"/>
    </location>
</feature>
<evidence type="ECO:0000256" key="5">
    <source>
        <dbReference type="ARBA" id="ARBA00022692"/>
    </source>
</evidence>
<keyword evidence="4" id="KW-1003">Cell membrane</keyword>
<comment type="similarity">
    <text evidence="2">Belongs to the sodium:solute symporter (SSF) (TC 2.A.21) family.</text>
</comment>
<protein>
    <submittedName>
        <fullName evidence="14">Uncharacterized protein</fullName>
    </submittedName>
</protein>
<feature type="transmembrane region" description="Helical" evidence="13">
    <location>
        <begin position="183"/>
        <end position="201"/>
    </location>
</feature>
<feature type="transmembrane region" description="Helical" evidence="13">
    <location>
        <begin position="380"/>
        <end position="398"/>
    </location>
</feature>
<feature type="transmembrane region" description="Helical" evidence="13">
    <location>
        <begin position="84"/>
        <end position="102"/>
    </location>
</feature>
<comment type="catalytic activity">
    <reaction evidence="12">
        <text>L-proline(in) + Na(+)(in) = L-proline(out) + Na(+)(out)</text>
        <dbReference type="Rhea" id="RHEA:28967"/>
        <dbReference type="ChEBI" id="CHEBI:29101"/>
        <dbReference type="ChEBI" id="CHEBI:60039"/>
    </reaction>
</comment>
<feature type="transmembrane region" description="Helical" evidence="13">
    <location>
        <begin position="354"/>
        <end position="374"/>
    </location>
</feature>
<evidence type="ECO:0000313" key="15">
    <source>
        <dbReference type="Proteomes" id="UP000239772"/>
    </source>
</evidence>
<feature type="transmembrane region" description="Helical" evidence="13">
    <location>
        <begin position="310"/>
        <end position="333"/>
    </location>
</feature>
<evidence type="ECO:0000256" key="6">
    <source>
        <dbReference type="ARBA" id="ARBA00022847"/>
    </source>
</evidence>
<keyword evidence="5 13" id="KW-0812">Transmembrane</keyword>
<dbReference type="InterPro" id="IPR050277">
    <property type="entry name" value="Sodium:Solute_Symporter"/>
</dbReference>
<evidence type="ECO:0000256" key="10">
    <source>
        <dbReference type="ARBA" id="ARBA00023136"/>
    </source>
</evidence>
<dbReference type="PANTHER" id="PTHR48086">
    <property type="entry name" value="SODIUM/PROLINE SYMPORTER-RELATED"/>
    <property type="match status" value="1"/>
</dbReference>
<keyword evidence="8" id="KW-0915">Sodium</keyword>
<organism evidence="14 15">
    <name type="scientific">Alsobacter soli</name>
    <dbReference type="NCBI Taxonomy" id="2109933"/>
    <lineage>
        <taxon>Bacteria</taxon>
        <taxon>Pseudomonadati</taxon>
        <taxon>Pseudomonadota</taxon>
        <taxon>Alphaproteobacteria</taxon>
        <taxon>Hyphomicrobiales</taxon>
        <taxon>Alsobacteraceae</taxon>
        <taxon>Alsobacter</taxon>
    </lineage>
</organism>
<keyword evidence="6" id="KW-0769">Symport</keyword>
<dbReference type="PROSITE" id="PS50283">
    <property type="entry name" value="NA_SOLUT_SYMP_3"/>
    <property type="match status" value="1"/>
</dbReference>
<gene>
    <name evidence="14" type="ORF">SLNSH_02310</name>
</gene>
<evidence type="ECO:0000256" key="2">
    <source>
        <dbReference type="ARBA" id="ARBA00006434"/>
    </source>
</evidence>
<comment type="caution">
    <text evidence="14">The sequence shown here is derived from an EMBL/GenBank/DDBJ whole genome shotgun (WGS) entry which is preliminary data.</text>
</comment>
<dbReference type="InterPro" id="IPR038377">
    <property type="entry name" value="Na/Glc_symporter_sf"/>
</dbReference>
<accession>A0A2T1HYJ2</accession>
<evidence type="ECO:0000256" key="8">
    <source>
        <dbReference type="ARBA" id="ARBA00023053"/>
    </source>
</evidence>
<dbReference type="Gene3D" id="1.20.1730.10">
    <property type="entry name" value="Sodium/glucose cotransporter"/>
    <property type="match status" value="1"/>
</dbReference>
<evidence type="ECO:0000256" key="1">
    <source>
        <dbReference type="ARBA" id="ARBA00004651"/>
    </source>
</evidence>
<evidence type="ECO:0000256" key="13">
    <source>
        <dbReference type="SAM" id="Phobius"/>
    </source>
</evidence>
<evidence type="ECO:0000256" key="4">
    <source>
        <dbReference type="ARBA" id="ARBA00022475"/>
    </source>
</evidence>
<keyword evidence="10 13" id="KW-0472">Membrane</keyword>
<dbReference type="InterPro" id="IPR001734">
    <property type="entry name" value="Na/solute_symporter"/>
</dbReference>
<evidence type="ECO:0000256" key="3">
    <source>
        <dbReference type="ARBA" id="ARBA00022448"/>
    </source>
</evidence>
<evidence type="ECO:0000256" key="7">
    <source>
        <dbReference type="ARBA" id="ARBA00022989"/>
    </source>
</evidence>
<dbReference type="GO" id="GO:0005886">
    <property type="term" value="C:plasma membrane"/>
    <property type="evidence" value="ECO:0007669"/>
    <property type="project" value="UniProtKB-SubCell"/>
</dbReference>
<keyword evidence="15" id="KW-1185">Reference proteome</keyword>
<feature type="transmembrane region" description="Helical" evidence="13">
    <location>
        <begin position="405"/>
        <end position="425"/>
    </location>
</feature>
<evidence type="ECO:0000256" key="9">
    <source>
        <dbReference type="ARBA" id="ARBA00023065"/>
    </source>
</evidence>
<dbReference type="AlphaFoldDB" id="A0A2T1HYJ2"/>
<keyword evidence="3" id="KW-0813">Transport</keyword>
<dbReference type="GO" id="GO:0006814">
    <property type="term" value="P:sodium ion transport"/>
    <property type="evidence" value="ECO:0007669"/>
    <property type="project" value="UniProtKB-KW"/>
</dbReference>
<dbReference type="Proteomes" id="UP000239772">
    <property type="component" value="Unassembled WGS sequence"/>
</dbReference>
<feature type="transmembrane region" description="Helical" evidence="13">
    <location>
        <begin position="246"/>
        <end position="267"/>
    </location>
</feature>
<sequence>MARRNPWTQDPPMTSSRMAFARFAALALVGVVLSSGSFVVVERLGAPGPALVAAATIFILGMAAVGGAASGTMRLPVFLTQGRGLPAAGLSVATATAALFGLPGQPAIGITLGLFLAAFLMGPALRRSGAPTWPCFLGVRFSSPLLRALSAVVLAAASIGLGAAALAHAAVALAGALDLTQPQAAALAGLVLALTAVPGGARSQTRAGVALGLVVLAGAAALWFVRDATSPERMLTLLAPITRPDSVAVGVAAALCALCLPSAQTIWPGLDRPEDMRIGLLWAGVLTGAIAFGIGPAASQSGGLFADLAFHALVTAGSLAASGALLLAAGQAIGFDMRPGVDRRWTPASWRFAALRFATVGAIAAAGVGAALYPAKAASMADPAAALAVGALLPPLLLGAGWSRANAAGAITSLGAGLAAALALIDGRLGSPEMGGASAGLVACAVGLAAGATASLFTRRSAQTPRPLADDML</sequence>
<dbReference type="EMBL" id="PVZS01000002">
    <property type="protein sequence ID" value="PSC06660.1"/>
    <property type="molecule type" value="Genomic_DNA"/>
</dbReference>
<name>A0A2T1HYJ2_9HYPH</name>
<dbReference type="PANTHER" id="PTHR48086:SF3">
    <property type="entry name" value="SODIUM_PROLINE SYMPORTER"/>
    <property type="match status" value="1"/>
</dbReference>
<feature type="transmembrane region" description="Helical" evidence="13">
    <location>
        <begin position="108"/>
        <end position="125"/>
    </location>
</feature>
<keyword evidence="9" id="KW-0406">Ion transport</keyword>
<evidence type="ECO:0000256" key="11">
    <source>
        <dbReference type="ARBA" id="ARBA00023201"/>
    </source>
</evidence>
<feature type="transmembrane region" description="Helical" evidence="13">
    <location>
        <begin position="208"/>
        <end position="226"/>
    </location>
</feature>
<proteinExistence type="inferred from homology"/>
<feature type="transmembrane region" description="Helical" evidence="13">
    <location>
        <begin position="279"/>
        <end position="298"/>
    </location>
</feature>
<feature type="transmembrane region" description="Helical" evidence="13">
    <location>
        <begin position="145"/>
        <end position="171"/>
    </location>
</feature>
<dbReference type="GO" id="GO:0015293">
    <property type="term" value="F:symporter activity"/>
    <property type="evidence" value="ECO:0007669"/>
    <property type="project" value="UniProtKB-KW"/>
</dbReference>
<reference evidence="15" key="1">
    <citation type="submission" date="2018-03" db="EMBL/GenBank/DDBJ databases">
        <authorList>
            <person name="Sun L."/>
            <person name="Liu H."/>
            <person name="Chen W."/>
            <person name="Huang K."/>
            <person name="Liu W."/>
            <person name="Gao X."/>
        </authorList>
    </citation>
    <scope>NUCLEOTIDE SEQUENCE [LARGE SCALE GENOMIC DNA]</scope>
    <source>
        <strain evidence="15">SH9</strain>
    </source>
</reference>
<keyword evidence="7 13" id="KW-1133">Transmembrane helix</keyword>
<keyword evidence="11" id="KW-0739">Sodium transport</keyword>